<dbReference type="InterPro" id="IPR024747">
    <property type="entry name" value="Pyridox_Oxase-rel"/>
</dbReference>
<dbReference type="Proteomes" id="UP000009234">
    <property type="component" value="Chromosome"/>
</dbReference>
<proteinExistence type="predicted"/>
<evidence type="ECO:0000313" key="1">
    <source>
        <dbReference type="EMBL" id="AEG59756.1"/>
    </source>
</evidence>
<sequence>MFKEMRRMDKQLTEEENIGILQKGEYGILSTISTNGYPYSVPLNYVYHNGSIYFHSAPEGHKLENIAINDRISFCVATDVELLPQKFDSKYKSVILFGRASLVVDAKEHEAALVALVKKYSPQYLEAGREYIARAQGQARIVKITIEHLTGKAEK</sequence>
<protein>
    <submittedName>
        <fullName evidence="1">Pyridoxamine 5'-phosphate oxidase-related FMN-binding protein</fullName>
    </submittedName>
</protein>
<accession>F6DR37</accession>
<keyword evidence="2" id="KW-1185">Reference proteome</keyword>
<gene>
    <name evidence="1" type="ordered locus">Desru_1490</name>
</gene>
<dbReference type="Gene3D" id="2.30.110.10">
    <property type="entry name" value="Electron Transport, Fmn-binding Protein, Chain A"/>
    <property type="match status" value="1"/>
</dbReference>
<dbReference type="eggNOG" id="COG3467">
    <property type="taxonomic scope" value="Bacteria"/>
</dbReference>
<dbReference type="Pfam" id="PF12900">
    <property type="entry name" value="Pyridox_ox_2"/>
    <property type="match status" value="1"/>
</dbReference>
<dbReference type="EMBL" id="CP002780">
    <property type="protein sequence ID" value="AEG59756.1"/>
    <property type="molecule type" value="Genomic_DNA"/>
</dbReference>
<dbReference type="PANTHER" id="PTHR34071">
    <property type="entry name" value="5-NITROIMIDAZOLE ANTIBIOTICS RESISTANCE PROTEIN, NIMA-FAMILY-RELATED PROTEIN-RELATED"/>
    <property type="match status" value="1"/>
</dbReference>
<dbReference type="AlphaFoldDB" id="F6DR37"/>
<dbReference type="RefSeq" id="WP_013841525.1">
    <property type="nucleotide sequence ID" value="NC_015589.1"/>
</dbReference>
<organism evidence="1 2">
    <name type="scientific">Desulforamulus ruminis (strain ATCC 23193 / DSM 2154 / NCIMB 8452 / DL)</name>
    <name type="common">Desulfotomaculum ruminis</name>
    <dbReference type="NCBI Taxonomy" id="696281"/>
    <lineage>
        <taxon>Bacteria</taxon>
        <taxon>Bacillati</taxon>
        <taxon>Bacillota</taxon>
        <taxon>Clostridia</taxon>
        <taxon>Eubacteriales</taxon>
        <taxon>Peptococcaceae</taxon>
        <taxon>Desulforamulus</taxon>
    </lineage>
</organism>
<reference evidence="1 2" key="2">
    <citation type="journal article" date="2012" name="Stand. Genomic Sci.">
        <title>Complete genome sequence of the sulfate-reducing firmicute Desulfotomaculum ruminis type strain (DL(T)).</title>
        <authorList>
            <person name="Spring S."/>
            <person name="Visser M."/>
            <person name="Lu M."/>
            <person name="Copeland A."/>
            <person name="Lapidus A."/>
            <person name="Lucas S."/>
            <person name="Cheng J.F."/>
            <person name="Han C."/>
            <person name="Tapia R."/>
            <person name="Goodwin L.A."/>
            <person name="Pitluck S."/>
            <person name="Ivanova N."/>
            <person name="Land M."/>
            <person name="Hauser L."/>
            <person name="Larimer F."/>
            <person name="Rohde M."/>
            <person name="Goker M."/>
            <person name="Detter J.C."/>
            <person name="Kyrpides N.C."/>
            <person name="Woyke T."/>
            <person name="Schaap P.J."/>
            <person name="Plugge C.M."/>
            <person name="Muyzer G."/>
            <person name="Kuever J."/>
            <person name="Pereira I.A."/>
            <person name="Parshina S.N."/>
            <person name="Bernier-Latmani R."/>
            <person name="Stams A.J."/>
            <person name="Klenk H.P."/>
        </authorList>
    </citation>
    <scope>NUCLEOTIDE SEQUENCE [LARGE SCALE GENOMIC DNA]</scope>
    <source>
        <strain evidence="2">ATCC 23193 / DSM 2154 / NCIB 8452 / DL</strain>
    </source>
</reference>
<dbReference type="OrthoDB" id="9794935at2"/>
<dbReference type="SUPFAM" id="SSF50475">
    <property type="entry name" value="FMN-binding split barrel"/>
    <property type="match status" value="1"/>
</dbReference>
<dbReference type="PANTHER" id="PTHR34071:SF2">
    <property type="entry name" value="FLAVIN-NUCLEOTIDE-BINDING PROTEIN"/>
    <property type="match status" value="1"/>
</dbReference>
<evidence type="ECO:0000313" key="2">
    <source>
        <dbReference type="Proteomes" id="UP000009234"/>
    </source>
</evidence>
<reference evidence="2" key="1">
    <citation type="submission" date="2011-05" db="EMBL/GenBank/DDBJ databases">
        <title>Complete sequence of Desulfotomaculum ruminis DSM 2154.</title>
        <authorList>
            <person name="Lucas S."/>
            <person name="Copeland A."/>
            <person name="Lapidus A."/>
            <person name="Cheng J.-F."/>
            <person name="Goodwin L."/>
            <person name="Pitluck S."/>
            <person name="Lu M."/>
            <person name="Detter J.C."/>
            <person name="Han C."/>
            <person name="Tapia R."/>
            <person name="Land M."/>
            <person name="Hauser L."/>
            <person name="Kyrpides N."/>
            <person name="Ivanova N."/>
            <person name="Mikhailova N."/>
            <person name="Pagani I."/>
            <person name="Stams A.J.M."/>
            <person name="Plugge C.M."/>
            <person name="Muyzer G."/>
            <person name="Kuever J."/>
            <person name="Parshina S.N."/>
            <person name="Ivanova A.E."/>
            <person name="Nazina T.N."/>
            <person name="Brambilla E."/>
            <person name="Spring S."/>
            <person name="Klenk H.-P."/>
            <person name="Woyke T."/>
        </authorList>
    </citation>
    <scope>NUCLEOTIDE SEQUENCE [LARGE SCALE GENOMIC DNA]</scope>
    <source>
        <strain evidence="2">ATCC 23193 / DSM 2154 / NCIB 8452 / DL</strain>
    </source>
</reference>
<dbReference type="HOGENOM" id="CLU_067890_2_2_9"/>
<name>F6DR37_DESRL</name>
<dbReference type="STRING" id="696281.Desru_1490"/>
<dbReference type="InterPro" id="IPR012349">
    <property type="entry name" value="Split_barrel_FMN-bd"/>
</dbReference>
<dbReference type="KEGG" id="dru:Desru_1490"/>